<comment type="caution">
    <text evidence="2">The sequence shown here is derived from an EMBL/GenBank/DDBJ whole genome shotgun (WGS) entry which is preliminary data.</text>
</comment>
<dbReference type="InterPro" id="IPR050229">
    <property type="entry name" value="GlpE_sulfurtransferase"/>
</dbReference>
<dbReference type="PANTHER" id="PTHR43031:SF18">
    <property type="entry name" value="RHODANESE-RELATED SULFURTRANSFERASES"/>
    <property type="match status" value="1"/>
</dbReference>
<dbReference type="CDD" id="cd00158">
    <property type="entry name" value="RHOD"/>
    <property type="match status" value="1"/>
</dbReference>
<dbReference type="RefSeq" id="WP_184706614.1">
    <property type="nucleotide sequence ID" value="NZ_JACHKZ010000006.1"/>
</dbReference>
<dbReference type="SMART" id="SM00450">
    <property type="entry name" value="RHOD"/>
    <property type="match status" value="1"/>
</dbReference>
<evidence type="ECO:0000313" key="3">
    <source>
        <dbReference type="Proteomes" id="UP000562492"/>
    </source>
</evidence>
<sequence>MNFILDNWYLIVLALGSGALLAMPAMKSVGGGTLAPTNAVQLINREKAVVVDVSEPDEYAAGHVTGSKNIPLAQLEERLPTTVKNKALPLILVCAQGKRAQGAVAAATKLGYTNVQALAGGMKAWRAADLPVEKA</sequence>
<organism evidence="2 3">
    <name type="scientific">Comamonas odontotermitis</name>
    <dbReference type="NCBI Taxonomy" id="379895"/>
    <lineage>
        <taxon>Bacteria</taxon>
        <taxon>Pseudomonadati</taxon>
        <taxon>Pseudomonadota</taxon>
        <taxon>Betaproteobacteria</taxon>
        <taxon>Burkholderiales</taxon>
        <taxon>Comamonadaceae</taxon>
        <taxon>Comamonas</taxon>
    </lineage>
</organism>
<dbReference type="Gene3D" id="3.40.250.10">
    <property type="entry name" value="Rhodanese-like domain"/>
    <property type="match status" value="1"/>
</dbReference>
<dbReference type="SUPFAM" id="SSF52821">
    <property type="entry name" value="Rhodanese/Cell cycle control phosphatase"/>
    <property type="match status" value="1"/>
</dbReference>
<protein>
    <submittedName>
        <fullName evidence="2">Rhodanese-related sulfurtransferase</fullName>
    </submittedName>
</protein>
<dbReference type="Proteomes" id="UP000562492">
    <property type="component" value="Unassembled WGS sequence"/>
</dbReference>
<reference evidence="2 3" key="1">
    <citation type="submission" date="2020-08" db="EMBL/GenBank/DDBJ databases">
        <title>Functional genomics of gut bacteria from endangered species of beetles.</title>
        <authorList>
            <person name="Carlos-Shanley C."/>
        </authorList>
    </citation>
    <scope>NUCLEOTIDE SEQUENCE [LARGE SCALE GENOMIC DNA]</scope>
    <source>
        <strain evidence="2 3">S00124</strain>
    </source>
</reference>
<gene>
    <name evidence="2" type="ORF">HNP33_001394</name>
</gene>
<dbReference type="InterPro" id="IPR036873">
    <property type="entry name" value="Rhodanese-like_dom_sf"/>
</dbReference>
<keyword evidence="3" id="KW-1185">Reference proteome</keyword>
<dbReference type="Pfam" id="PF00581">
    <property type="entry name" value="Rhodanese"/>
    <property type="match status" value="1"/>
</dbReference>
<dbReference type="EMBL" id="JACHKZ010000006">
    <property type="protein sequence ID" value="MBB6577339.1"/>
    <property type="molecule type" value="Genomic_DNA"/>
</dbReference>
<accession>A0ABR6RDW1</accession>
<dbReference type="PANTHER" id="PTHR43031">
    <property type="entry name" value="FAD-DEPENDENT OXIDOREDUCTASE"/>
    <property type="match status" value="1"/>
</dbReference>
<name>A0ABR6RDW1_9BURK</name>
<dbReference type="PROSITE" id="PS50206">
    <property type="entry name" value="RHODANESE_3"/>
    <property type="match status" value="1"/>
</dbReference>
<dbReference type="InterPro" id="IPR001763">
    <property type="entry name" value="Rhodanese-like_dom"/>
</dbReference>
<evidence type="ECO:0000259" key="1">
    <source>
        <dbReference type="PROSITE" id="PS50206"/>
    </source>
</evidence>
<evidence type="ECO:0000313" key="2">
    <source>
        <dbReference type="EMBL" id="MBB6577339.1"/>
    </source>
</evidence>
<proteinExistence type="predicted"/>
<feature type="domain" description="Rhodanese" evidence="1">
    <location>
        <begin position="44"/>
        <end position="134"/>
    </location>
</feature>